<reference evidence="2 3" key="1">
    <citation type="submission" date="2019-07" db="EMBL/GenBank/DDBJ databases">
        <authorList>
            <person name="Duangmal K."/>
            <person name="Teo W.F.A."/>
        </authorList>
    </citation>
    <scope>NUCLEOTIDE SEQUENCE [LARGE SCALE GENOMIC DNA]</scope>
    <source>
        <strain evidence="2 3">TBRC 6029</strain>
    </source>
</reference>
<feature type="transmembrane region" description="Helical" evidence="1">
    <location>
        <begin position="12"/>
        <end position="30"/>
    </location>
</feature>
<keyword evidence="1" id="KW-1133">Transmembrane helix</keyword>
<accession>A0A558D543</accession>
<gene>
    <name evidence="2" type="ORF">FNH05_08645</name>
</gene>
<name>A0A558D543_9PSEU</name>
<dbReference type="AlphaFoldDB" id="A0A558D543"/>
<sequence length="167" mass="18853">MTLAASASTWQAAGLTLFICLVALAGRHYGRRRLTREARDDTYAVSAQIDVRNARKHAAVLMHGSRRVRGPLLFITRDLLGGYLILEEEALTWIPGRWATFLGAQRLCIPVRVIRTVVLREKLLLAADSPATVHGQGFQVTFWLDDQRKFLAAMERAPRLYALLRRD</sequence>
<dbReference type="Proteomes" id="UP000320011">
    <property type="component" value="Unassembled WGS sequence"/>
</dbReference>
<organism evidence="2 3">
    <name type="scientific">Amycolatopsis rhizosphaerae</name>
    <dbReference type="NCBI Taxonomy" id="2053003"/>
    <lineage>
        <taxon>Bacteria</taxon>
        <taxon>Bacillati</taxon>
        <taxon>Actinomycetota</taxon>
        <taxon>Actinomycetes</taxon>
        <taxon>Pseudonocardiales</taxon>
        <taxon>Pseudonocardiaceae</taxon>
        <taxon>Amycolatopsis</taxon>
    </lineage>
</organism>
<evidence type="ECO:0000313" key="3">
    <source>
        <dbReference type="Proteomes" id="UP000320011"/>
    </source>
</evidence>
<proteinExistence type="predicted"/>
<dbReference type="RefSeq" id="WP_144586807.1">
    <property type="nucleotide sequence ID" value="NZ_VJWX01000056.1"/>
</dbReference>
<reference evidence="2 3" key="2">
    <citation type="submission" date="2019-08" db="EMBL/GenBank/DDBJ databases">
        <title>Amycolatopsis acidicola sp. nov., isolated from peat swamp forest soil.</title>
        <authorList>
            <person name="Srisuk N."/>
        </authorList>
    </citation>
    <scope>NUCLEOTIDE SEQUENCE [LARGE SCALE GENOMIC DNA]</scope>
    <source>
        <strain evidence="2 3">TBRC 6029</strain>
    </source>
</reference>
<dbReference type="EMBL" id="VJWX01000056">
    <property type="protein sequence ID" value="TVT56122.1"/>
    <property type="molecule type" value="Genomic_DNA"/>
</dbReference>
<keyword evidence="1" id="KW-0812">Transmembrane</keyword>
<protein>
    <submittedName>
        <fullName evidence="2">Uncharacterized protein</fullName>
    </submittedName>
</protein>
<comment type="caution">
    <text evidence="2">The sequence shown here is derived from an EMBL/GenBank/DDBJ whole genome shotgun (WGS) entry which is preliminary data.</text>
</comment>
<keyword evidence="1" id="KW-0472">Membrane</keyword>
<evidence type="ECO:0000256" key="1">
    <source>
        <dbReference type="SAM" id="Phobius"/>
    </source>
</evidence>
<evidence type="ECO:0000313" key="2">
    <source>
        <dbReference type="EMBL" id="TVT56122.1"/>
    </source>
</evidence>
<keyword evidence="3" id="KW-1185">Reference proteome</keyword>